<evidence type="ECO:0000313" key="3">
    <source>
        <dbReference type="Proteomes" id="UP001056500"/>
    </source>
</evidence>
<feature type="domain" description="VOC" evidence="1">
    <location>
        <begin position="6"/>
        <end position="120"/>
    </location>
</feature>
<sequence length="125" mass="13777">MHTWIGLDHVQLAAPVGCEEEARQFFSGLLGMTEVPKPEALRKRGGVWFQCGSQTVHIGVEEPFAPAKKAHPAFLVKQIEALRARLLQAGVTVKGGEEIPGVIRFFADDPFGNRLEFMEVPGDEH</sequence>
<dbReference type="PANTHER" id="PTHR39175:SF1">
    <property type="entry name" value="FAMILY PROTEIN, PUTATIVE (AFU_ORTHOLOGUE AFUA_3G15060)-RELATED"/>
    <property type="match status" value="1"/>
</dbReference>
<protein>
    <submittedName>
        <fullName evidence="2">VOC family protein</fullName>
    </submittedName>
</protein>
<gene>
    <name evidence="2" type="ORF">NDK47_15730</name>
</gene>
<name>A0ABY4WCZ6_9BACL</name>
<dbReference type="SUPFAM" id="SSF54593">
    <property type="entry name" value="Glyoxalase/Bleomycin resistance protein/Dihydroxybiphenyl dioxygenase"/>
    <property type="match status" value="1"/>
</dbReference>
<evidence type="ECO:0000259" key="1">
    <source>
        <dbReference type="PROSITE" id="PS51819"/>
    </source>
</evidence>
<keyword evidence="3" id="KW-1185">Reference proteome</keyword>
<evidence type="ECO:0000313" key="2">
    <source>
        <dbReference type="EMBL" id="USG63625.1"/>
    </source>
</evidence>
<organism evidence="2 3">
    <name type="scientific">Brevibacillus ruminantium</name>
    <dbReference type="NCBI Taxonomy" id="2950604"/>
    <lineage>
        <taxon>Bacteria</taxon>
        <taxon>Bacillati</taxon>
        <taxon>Bacillota</taxon>
        <taxon>Bacilli</taxon>
        <taxon>Bacillales</taxon>
        <taxon>Paenibacillaceae</taxon>
        <taxon>Brevibacillus</taxon>
    </lineage>
</organism>
<dbReference type="RefSeq" id="WP_251870706.1">
    <property type="nucleotide sequence ID" value="NZ_CP098755.1"/>
</dbReference>
<reference evidence="2" key="1">
    <citation type="submission" date="2022-06" db="EMBL/GenBank/DDBJ databases">
        <title>Genome sequencing of Brevibacillus sp. BB3-R1.</title>
        <authorList>
            <person name="Heo J."/>
            <person name="Lee D."/>
            <person name="Won M."/>
            <person name="Han B.-H."/>
            <person name="Hong S.-B."/>
            <person name="Kwon S.-W."/>
        </authorList>
    </citation>
    <scope>NUCLEOTIDE SEQUENCE</scope>
    <source>
        <strain evidence="2">BB3-R1</strain>
    </source>
</reference>
<dbReference type="InterPro" id="IPR029068">
    <property type="entry name" value="Glyas_Bleomycin-R_OHBP_Dase"/>
</dbReference>
<dbReference type="Pfam" id="PF00903">
    <property type="entry name" value="Glyoxalase"/>
    <property type="match status" value="1"/>
</dbReference>
<dbReference type="Gene3D" id="3.10.180.10">
    <property type="entry name" value="2,3-Dihydroxybiphenyl 1,2-Dioxygenase, domain 1"/>
    <property type="match status" value="1"/>
</dbReference>
<dbReference type="Proteomes" id="UP001056500">
    <property type="component" value="Chromosome"/>
</dbReference>
<dbReference type="PANTHER" id="PTHR39175">
    <property type="entry name" value="FAMILY PROTEIN, PUTATIVE (AFU_ORTHOLOGUE AFUA_3G15060)-RELATED"/>
    <property type="match status" value="1"/>
</dbReference>
<dbReference type="EMBL" id="CP098755">
    <property type="protein sequence ID" value="USG63625.1"/>
    <property type="molecule type" value="Genomic_DNA"/>
</dbReference>
<accession>A0ABY4WCZ6</accession>
<dbReference type="PROSITE" id="PS51819">
    <property type="entry name" value="VOC"/>
    <property type="match status" value="1"/>
</dbReference>
<dbReference type="InterPro" id="IPR037523">
    <property type="entry name" value="VOC_core"/>
</dbReference>
<proteinExistence type="predicted"/>
<dbReference type="InterPro" id="IPR004360">
    <property type="entry name" value="Glyas_Fos-R_dOase_dom"/>
</dbReference>